<proteinExistence type="predicted"/>
<keyword evidence="2" id="KW-1185">Reference proteome</keyword>
<evidence type="ECO:0000313" key="2">
    <source>
        <dbReference type="Proteomes" id="UP000308730"/>
    </source>
</evidence>
<protein>
    <submittedName>
        <fullName evidence="1">Uncharacterized protein</fullName>
    </submittedName>
</protein>
<dbReference type="AlphaFoldDB" id="A0A4S4M5A9"/>
<dbReference type="Proteomes" id="UP000308730">
    <property type="component" value="Unassembled WGS sequence"/>
</dbReference>
<evidence type="ECO:0000313" key="1">
    <source>
        <dbReference type="EMBL" id="THH20339.1"/>
    </source>
</evidence>
<comment type="caution">
    <text evidence="1">The sequence shown here is derived from an EMBL/GenBank/DDBJ whole genome shotgun (WGS) entry which is preliminary data.</text>
</comment>
<sequence length="320" mass="34832">MSETDAVGPPPGRTTKNWAVIGGEGWRIVEPDESVVFFSFGPDGKVQLELAVIRDIGTGSPELLGWLAKVVDDACAYRRDIRPNHPGKMAQFGINTGPWHARSLGWAKSFTRKLSDDAKAAKDEEVIGASSIVWSLLTYCMPVPITEHIEKVLAEEGLPRAASANVPPGTTFTIKRVSRDPENPLPDLTFKYERGPPEVYLSRAYVAHSHFDKNYAKWALTLMVKREVADSCTMPDGGASFVDVNLKVIVRQATGTGIAFQPDHMHGTTEAHGATSWSISHVFSQRVVDMIRDASDAVLRGIFPERGAGEGNPANPAKAE</sequence>
<accession>A0A4S4M5A9</accession>
<dbReference type="EMBL" id="SGPM01000496">
    <property type="protein sequence ID" value="THH20339.1"/>
    <property type="molecule type" value="Genomic_DNA"/>
</dbReference>
<reference evidence="1 2" key="1">
    <citation type="submission" date="2019-02" db="EMBL/GenBank/DDBJ databases">
        <title>Genome sequencing of the rare red list fungi Antrodiella citrinella (Flaviporus citrinellus).</title>
        <authorList>
            <person name="Buettner E."/>
            <person name="Kellner H."/>
        </authorList>
    </citation>
    <scope>NUCLEOTIDE SEQUENCE [LARGE SCALE GENOMIC DNA]</scope>
    <source>
        <strain evidence="1 2">DSM 108506</strain>
    </source>
</reference>
<name>A0A4S4M5A9_9APHY</name>
<dbReference type="OrthoDB" id="2798853at2759"/>
<gene>
    <name evidence="1" type="ORF">EUX98_g8598</name>
</gene>
<organism evidence="1 2">
    <name type="scientific">Antrodiella citrinella</name>
    <dbReference type="NCBI Taxonomy" id="2447956"/>
    <lineage>
        <taxon>Eukaryota</taxon>
        <taxon>Fungi</taxon>
        <taxon>Dikarya</taxon>
        <taxon>Basidiomycota</taxon>
        <taxon>Agaricomycotina</taxon>
        <taxon>Agaricomycetes</taxon>
        <taxon>Polyporales</taxon>
        <taxon>Steccherinaceae</taxon>
        <taxon>Antrodiella</taxon>
    </lineage>
</organism>